<evidence type="ECO:0000313" key="2">
    <source>
        <dbReference type="EMBL" id="KAL3395472.1"/>
    </source>
</evidence>
<accession>A0ABD2WSN2</accession>
<organism evidence="2 3">
    <name type="scientific">Trichogramma kaykai</name>
    <dbReference type="NCBI Taxonomy" id="54128"/>
    <lineage>
        <taxon>Eukaryota</taxon>
        <taxon>Metazoa</taxon>
        <taxon>Ecdysozoa</taxon>
        <taxon>Arthropoda</taxon>
        <taxon>Hexapoda</taxon>
        <taxon>Insecta</taxon>
        <taxon>Pterygota</taxon>
        <taxon>Neoptera</taxon>
        <taxon>Endopterygota</taxon>
        <taxon>Hymenoptera</taxon>
        <taxon>Apocrita</taxon>
        <taxon>Proctotrupomorpha</taxon>
        <taxon>Chalcidoidea</taxon>
        <taxon>Trichogrammatidae</taxon>
        <taxon>Trichogramma</taxon>
    </lineage>
</organism>
<keyword evidence="3" id="KW-1185">Reference proteome</keyword>
<evidence type="ECO:0000256" key="1">
    <source>
        <dbReference type="SAM" id="Phobius"/>
    </source>
</evidence>
<evidence type="ECO:0000313" key="3">
    <source>
        <dbReference type="Proteomes" id="UP001627154"/>
    </source>
</evidence>
<protein>
    <submittedName>
        <fullName evidence="2">Uncharacterized protein</fullName>
    </submittedName>
</protein>
<dbReference type="AlphaFoldDB" id="A0ABD2WSN2"/>
<proteinExistence type="predicted"/>
<name>A0ABD2WSN2_9HYME</name>
<keyword evidence="1" id="KW-0472">Membrane</keyword>
<comment type="caution">
    <text evidence="2">The sequence shown here is derived from an EMBL/GenBank/DDBJ whole genome shotgun (WGS) entry which is preliminary data.</text>
</comment>
<keyword evidence="1" id="KW-0812">Transmembrane</keyword>
<reference evidence="2 3" key="1">
    <citation type="journal article" date="2024" name="bioRxiv">
        <title>A reference genome for Trichogramma kaykai: A tiny desert-dwelling parasitoid wasp with competing sex-ratio distorters.</title>
        <authorList>
            <person name="Culotta J."/>
            <person name="Lindsey A.R."/>
        </authorList>
    </citation>
    <scope>NUCLEOTIDE SEQUENCE [LARGE SCALE GENOMIC DNA]</scope>
    <source>
        <strain evidence="2 3">KSX58</strain>
    </source>
</reference>
<feature type="transmembrane region" description="Helical" evidence="1">
    <location>
        <begin position="25"/>
        <end position="45"/>
    </location>
</feature>
<gene>
    <name evidence="2" type="ORF">TKK_010309</name>
</gene>
<dbReference type="Proteomes" id="UP001627154">
    <property type="component" value="Unassembled WGS sequence"/>
</dbReference>
<dbReference type="EMBL" id="JBJJXI010000080">
    <property type="protein sequence ID" value="KAL3395472.1"/>
    <property type="molecule type" value="Genomic_DNA"/>
</dbReference>
<sequence>MVKFIDKDISPIKIHSFSCARACSAASAAMAYICPNIFILILFFLKIRFIEEKICYIRGQIPTRDRDWRTTIRCGKGKVLSRSCNNRGVLLVNTRVHQRWLEGDYKLSARHCFIDIACAANLESKNITSYEIKYVNFIL</sequence>
<keyword evidence="1" id="KW-1133">Transmembrane helix</keyword>